<evidence type="ECO:0000313" key="1">
    <source>
        <dbReference type="EMBL" id="KAK0750354.1"/>
    </source>
</evidence>
<keyword evidence="2" id="KW-1185">Reference proteome</keyword>
<dbReference type="EMBL" id="JAUKUD010000003">
    <property type="protein sequence ID" value="KAK0750354.1"/>
    <property type="molecule type" value="Genomic_DNA"/>
</dbReference>
<protein>
    <submittedName>
        <fullName evidence="1">Uncharacterized protein</fullName>
    </submittedName>
</protein>
<reference evidence="1" key="1">
    <citation type="submission" date="2023-06" db="EMBL/GenBank/DDBJ databases">
        <title>Genome-scale phylogeny and comparative genomics of the fungal order Sordariales.</title>
        <authorList>
            <consortium name="Lawrence Berkeley National Laboratory"/>
            <person name="Hensen N."/>
            <person name="Bonometti L."/>
            <person name="Westerberg I."/>
            <person name="Brannstrom I.O."/>
            <person name="Guillou S."/>
            <person name="Cros-Aarteil S."/>
            <person name="Calhoun S."/>
            <person name="Haridas S."/>
            <person name="Kuo A."/>
            <person name="Mondo S."/>
            <person name="Pangilinan J."/>
            <person name="Riley R."/>
            <person name="LaButti K."/>
            <person name="Andreopoulos B."/>
            <person name="Lipzen A."/>
            <person name="Chen C."/>
            <person name="Yanf M."/>
            <person name="Daum C."/>
            <person name="Ng V."/>
            <person name="Clum A."/>
            <person name="Steindorff A."/>
            <person name="Ohm R."/>
            <person name="Martin F."/>
            <person name="Silar P."/>
            <person name="Natvig D."/>
            <person name="Lalanne C."/>
            <person name="Gautier V."/>
            <person name="Ament-velasquez S.L."/>
            <person name="Kruys A."/>
            <person name="Hutchinson M.I."/>
            <person name="Powell A.J."/>
            <person name="Barry K."/>
            <person name="Miller A.N."/>
            <person name="Grigoriev I.V."/>
            <person name="Debuchy R."/>
            <person name="Gladieux P."/>
            <person name="Thoren M.H."/>
            <person name="Johannesson H."/>
        </authorList>
    </citation>
    <scope>NUCLEOTIDE SEQUENCE</scope>
    <source>
        <strain evidence="1">SMH3187-1</strain>
    </source>
</reference>
<proteinExistence type="predicted"/>
<name>A0AA40F3E6_9PEZI</name>
<sequence length="84" mass="8591">MAGHPRPFLHLMALVQRGGCDLVGGGGAALVQGSRPPAAGGTCSVIPKPQGLAHTIQGSIRIVEDIERCKARPAPGPRCRQSAS</sequence>
<comment type="caution">
    <text evidence="1">The sequence shown here is derived from an EMBL/GenBank/DDBJ whole genome shotgun (WGS) entry which is preliminary data.</text>
</comment>
<organism evidence="1 2">
    <name type="scientific">Schizothecium vesticola</name>
    <dbReference type="NCBI Taxonomy" id="314040"/>
    <lineage>
        <taxon>Eukaryota</taxon>
        <taxon>Fungi</taxon>
        <taxon>Dikarya</taxon>
        <taxon>Ascomycota</taxon>
        <taxon>Pezizomycotina</taxon>
        <taxon>Sordariomycetes</taxon>
        <taxon>Sordariomycetidae</taxon>
        <taxon>Sordariales</taxon>
        <taxon>Schizotheciaceae</taxon>
        <taxon>Schizothecium</taxon>
    </lineage>
</organism>
<accession>A0AA40F3E6</accession>
<dbReference type="AlphaFoldDB" id="A0AA40F3E6"/>
<gene>
    <name evidence="1" type="ORF">B0T18DRAFT_125446</name>
</gene>
<dbReference type="Proteomes" id="UP001172155">
    <property type="component" value="Unassembled WGS sequence"/>
</dbReference>
<evidence type="ECO:0000313" key="2">
    <source>
        <dbReference type="Proteomes" id="UP001172155"/>
    </source>
</evidence>